<feature type="region of interest" description="Disordered" evidence="1">
    <location>
        <begin position="246"/>
        <end position="286"/>
    </location>
</feature>
<dbReference type="VEuPathDB" id="FungiDB:BO78DRAFT_109942"/>
<dbReference type="STRING" id="1448318.A0A319ESG4"/>
<name>A0A319ESG4_ASPSB</name>
<dbReference type="AlphaFoldDB" id="A0A319ESG4"/>
<feature type="compositionally biased region" description="Basic and acidic residues" evidence="1">
    <location>
        <begin position="260"/>
        <end position="279"/>
    </location>
</feature>
<proteinExistence type="predicted"/>
<evidence type="ECO:0000313" key="2">
    <source>
        <dbReference type="EMBL" id="PYI06724.1"/>
    </source>
</evidence>
<evidence type="ECO:0000313" key="3">
    <source>
        <dbReference type="Proteomes" id="UP000248423"/>
    </source>
</evidence>
<gene>
    <name evidence="2" type="ORF">BO78DRAFT_109942</name>
</gene>
<accession>A0A319ESG4</accession>
<evidence type="ECO:0008006" key="4">
    <source>
        <dbReference type="Google" id="ProtNLM"/>
    </source>
</evidence>
<feature type="region of interest" description="Disordered" evidence="1">
    <location>
        <begin position="1"/>
        <end position="23"/>
    </location>
</feature>
<evidence type="ECO:0000256" key="1">
    <source>
        <dbReference type="SAM" id="MobiDB-lite"/>
    </source>
</evidence>
<reference evidence="2 3" key="1">
    <citation type="submission" date="2018-02" db="EMBL/GenBank/DDBJ databases">
        <title>The genomes of Aspergillus section Nigri reveals drivers in fungal speciation.</title>
        <authorList>
            <consortium name="DOE Joint Genome Institute"/>
            <person name="Vesth T.C."/>
            <person name="Nybo J."/>
            <person name="Theobald S."/>
            <person name="Brandl J."/>
            <person name="Frisvad J.C."/>
            <person name="Nielsen K.F."/>
            <person name="Lyhne E.K."/>
            <person name="Kogle M.E."/>
            <person name="Kuo A."/>
            <person name="Riley R."/>
            <person name="Clum A."/>
            <person name="Nolan M."/>
            <person name="Lipzen A."/>
            <person name="Salamov A."/>
            <person name="Henrissat B."/>
            <person name="Wiebenga A."/>
            <person name="De vries R.P."/>
            <person name="Grigoriev I.V."/>
            <person name="Mortensen U.H."/>
            <person name="Andersen M.R."/>
            <person name="Baker S.E."/>
        </authorList>
    </citation>
    <scope>NUCLEOTIDE SEQUENCE [LARGE SCALE GENOMIC DNA]</scope>
    <source>
        <strain evidence="2 3">CBS 121057</strain>
    </source>
</reference>
<protein>
    <recommendedName>
        <fullName evidence="4">HNH nuclease domain-containing protein</fullName>
    </recommendedName>
</protein>
<dbReference type="OrthoDB" id="3800761at2759"/>
<keyword evidence="3" id="KW-1185">Reference proteome</keyword>
<sequence>MPPPSSRSRKMTSQSTQSSLPSTAFSNSTKLRVKQIDGDVCWACTTINPQICHVIVQEDRQVNVWAELGLIGFSINSDINAIPLCAACHDQFDCVLDPGLIIVPTDLQYFINFELKDRAHRRAQSALGVVCKRSVPTSEMYKKHQINRNVIGPSAIGGQYLPVFLKRYLLPGVPLDLTQHLSKPKEWHGEPSACLRRCFLVLGSARLAKLPKQARLELERLRNLYFLDDEEDSPLSDHEFIQTISKSHGQKRNLSDDSSDEHPPSKKHQEENSERDGDKGPMTFCPIIQKEMPAHWSLGPDFTTEDTVRLFAPLLSRSSEPAH</sequence>
<dbReference type="Proteomes" id="UP000248423">
    <property type="component" value="Unassembled WGS sequence"/>
</dbReference>
<organism evidence="2 3">
    <name type="scientific">Aspergillus sclerotiicarbonarius (strain CBS 121057 / IBT 28362)</name>
    <dbReference type="NCBI Taxonomy" id="1448318"/>
    <lineage>
        <taxon>Eukaryota</taxon>
        <taxon>Fungi</taxon>
        <taxon>Dikarya</taxon>
        <taxon>Ascomycota</taxon>
        <taxon>Pezizomycotina</taxon>
        <taxon>Eurotiomycetes</taxon>
        <taxon>Eurotiomycetidae</taxon>
        <taxon>Eurotiales</taxon>
        <taxon>Aspergillaceae</taxon>
        <taxon>Aspergillus</taxon>
        <taxon>Aspergillus subgen. Circumdati</taxon>
    </lineage>
</organism>
<dbReference type="EMBL" id="KZ826347">
    <property type="protein sequence ID" value="PYI06724.1"/>
    <property type="molecule type" value="Genomic_DNA"/>
</dbReference>